<dbReference type="Pfam" id="PF00646">
    <property type="entry name" value="F-box"/>
    <property type="match status" value="1"/>
</dbReference>
<dbReference type="SUPFAM" id="SSF117281">
    <property type="entry name" value="Kelch motif"/>
    <property type="match status" value="1"/>
</dbReference>
<dbReference type="EMBL" id="CACVBM020000133">
    <property type="protein sequence ID" value="CAA7014933.1"/>
    <property type="molecule type" value="Genomic_DNA"/>
</dbReference>
<dbReference type="InterPro" id="IPR015915">
    <property type="entry name" value="Kelch-typ_b-propeller"/>
</dbReference>
<sequence length="339" mass="39130">MSAKKLRAEKEQSSEPPSSLPEDVIIDILARVPRCNYPTLSLVSKHFRSLVASREIYARRSLLGCTEHCLYVVLTNEDSGDHQLYILRRKANGNHRFILIPSLPSMHDSGCYVAMSSKIYVFNNTTSLVIDCISHTAQPLPSMPVLMEVRMADIIDGRIYVIGKITSKDTRMAVFNTETQTWEPETIKVETEAKMWRWECVVMAGKMYFSDRENSNVYEPKGRKWETDEMVNGKEWENACVVDDVLYYYDDYKDKIRAYDSEKKSWGVVKGVEELYDMVNPGWWKTASYGGKLFLFRDEDSYVGVTYFAEISLERNKKGRFGVKLNGWMGLRLICMLML</sequence>
<dbReference type="Proteomes" id="UP000467841">
    <property type="component" value="Unassembled WGS sequence"/>
</dbReference>
<keyword evidence="3" id="KW-1185">Reference proteome</keyword>
<name>A0A6D2HL74_9BRAS</name>
<dbReference type="InterPro" id="IPR050354">
    <property type="entry name" value="F-box/kelch-repeat_ARATH"/>
</dbReference>
<dbReference type="PANTHER" id="PTHR24414">
    <property type="entry name" value="F-BOX/KELCH-REPEAT PROTEIN SKIP4"/>
    <property type="match status" value="1"/>
</dbReference>
<dbReference type="OrthoDB" id="68328at2759"/>
<dbReference type="SUPFAM" id="SSF81383">
    <property type="entry name" value="F-box domain"/>
    <property type="match status" value="1"/>
</dbReference>
<dbReference type="Pfam" id="PF25210">
    <property type="entry name" value="Kelch_FKB95"/>
    <property type="match status" value="1"/>
</dbReference>
<dbReference type="PANTHER" id="PTHR24414:SF184">
    <property type="entry name" value="GALACTOSE OXIDASE_KELCH REPEAT SUPERFAMILY PROTEIN"/>
    <property type="match status" value="1"/>
</dbReference>
<dbReference type="AlphaFoldDB" id="A0A6D2HL74"/>
<dbReference type="CDD" id="cd22152">
    <property type="entry name" value="F-box_AtAFR-like"/>
    <property type="match status" value="1"/>
</dbReference>
<organism evidence="2 3">
    <name type="scientific">Microthlaspi erraticum</name>
    <dbReference type="NCBI Taxonomy" id="1685480"/>
    <lineage>
        <taxon>Eukaryota</taxon>
        <taxon>Viridiplantae</taxon>
        <taxon>Streptophyta</taxon>
        <taxon>Embryophyta</taxon>
        <taxon>Tracheophyta</taxon>
        <taxon>Spermatophyta</taxon>
        <taxon>Magnoliopsida</taxon>
        <taxon>eudicotyledons</taxon>
        <taxon>Gunneridae</taxon>
        <taxon>Pentapetalae</taxon>
        <taxon>rosids</taxon>
        <taxon>malvids</taxon>
        <taxon>Brassicales</taxon>
        <taxon>Brassicaceae</taxon>
        <taxon>Coluteocarpeae</taxon>
        <taxon>Microthlaspi</taxon>
    </lineage>
</organism>
<proteinExistence type="predicted"/>
<dbReference type="Gene3D" id="2.120.10.80">
    <property type="entry name" value="Kelch-type beta propeller"/>
    <property type="match status" value="1"/>
</dbReference>
<dbReference type="PROSITE" id="PS50181">
    <property type="entry name" value="FBOX"/>
    <property type="match status" value="1"/>
</dbReference>
<dbReference type="InterPro" id="IPR001810">
    <property type="entry name" value="F-box_dom"/>
</dbReference>
<protein>
    <recommendedName>
        <fullName evidence="1">F-box domain-containing protein</fullName>
    </recommendedName>
</protein>
<accession>A0A6D2HL74</accession>
<evidence type="ECO:0000313" key="3">
    <source>
        <dbReference type="Proteomes" id="UP000467841"/>
    </source>
</evidence>
<dbReference type="SMART" id="SM00256">
    <property type="entry name" value="FBOX"/>
    <property type="match status" value="1"/>
</dbReference>
<evidence type="ECO:0000259" key="1">
    <source>
        <dbReference type="PROSITE" id="PS50181"/>
    </source>
</evidence>
<reference evidence="2" key="1">
    <citation type="submission" date="2020-01" db="EMBL/GenBank/DDBJ databases">
        <authorList>
            <person name="Mishra B."/>
        </authorList>
    </citation>
    <scope>NUCLEOTIDE SEQUENCE [LARGE SCALE GENOMIC DNA]</scope>
</reference>
<feature type="domain" description="F-box" evidence="1">
    <location>
        <begin position="14"/>
        <end position="60"/>
    </location>
</feature>
<evidence type="ECO:0000313" key="2">
    <source>
        <dbReference type="EMBL" id="CAA7014933.1"/>
    </source>
</evidence>
<gene>
    <name evidence="2" type="ORF">MERR_LOCUS2168</name>
</gene>
<dbReference type="InterPro" id="IPR057499">
    <property type="entry name" value="Kelch_FKB95"/>
</dbReference>
<comment type="caution">
    <text evidence="2">The sequence shown here is derived from an EMBL/GenBank/DDBJ whole genome shotgun (WGS) entry which is preliminary data.</text>
</comment>
<dbReference type="InterPro" id="IPR036047">
    <property type="entry name" value="F-box-like_dom_sf"/>
</dbReference>